<dbReference type="SMART" id="SM00312">
    <property type="entry name" value="PX"/>
    <property type="match status" value="1"/>
</dbReference>
<dbReference type="CDD" id="cd06093">
    <property type="entry name" value="PX_domain"/>
    <property type="match status" value="1"/>
</dbReference>
<dbReference type="GO" id="GO:0035091">
    <property type="term" value="F:phosphatidylinositol binding"/>
    <property type="evidence" value="ECO:0007669"/>
    <property type="project" value="InterPro"/>
</dbReference>
<organism evidence="2">
    <name type="scientific">Chrysotila carterae</name>
    <name type="common">Marine alga</name>
    <name type="synonym">Syracosphaera carterae</name>
    <dbReference type="NCBI Taxonomy" id="13221"/>
    <lineage>
        <taxon>Eukaryota</taxon>
        <taxon>Haptista</taxon>
        <taxon>Haptophyta</taxon>
        <taxon>Prymnesiophyceae</taxon>
        <taxon>Isochrysidales</taxon>
        <taxon>Isochrysidaceae</taxon>
        <taxon>Chrysotila</taxon>
    </lineage>
</organism>
<dbReference type="SUPFAM" id="SSF64268">
    <property type="entry name" value="PX domain"/>
    <property type="match status" value="1"/>
</dbReference>
<accession>A0A7S4B8R8</accession>
<dbReference type="PANTHER" id="PTHR22775:SF3">
    <property type="entry name" value="SORTING NEXIN-13"/>
    <property type="match status" value="1"/>
</dbReference>
<dbReference type="InterPro" id="IPR001683">
    <property type="entry name" value="PX_dom"/>
</dbReference>
<gene>
    <name evidence="2" type="ORF">PCAR00345_LOCUS10684</name>
</gene>
<dbReference type="Gene3D" id="3.30.1520.10">
    <property type="entry name" value="Phox-like domain"/>
    <property type="match status" value="1"/>
</dbReference>
<dbReference type="PANTHER" id="PTHR22775">
    <property type="entry name" value="SORTING NEXIN"/>
    <property type="match status" value="1"/>
</dbReference>
<dbReference type="Pfam" id="PF00787">
    <property type="entry name" value="PX"/>
    <property type="match status" value="1"/>
</dbReference>
<dbReference type="EMBL" id="HBIZ01017180">
    <property type="protein sequence ID" value="CAE0758090.1"/>
    <property type="molecule type" value="Transcribed_RNA"/>
</dbReference>
<evidence type="ECO:0000259" key="1">
    <source>
        <dbReference type="PROSITE" id="PS50195"/>
    </source>
</evidence>
<protein>
    <recommendedName>
        <fullName evidence="1">PX domain-containing protein</fullName>
    </recommendedName>
</protein>
<feature type="domain" description="PX" evidence="1">
    <location>
        <begin position="2"/>
        <end position="111"/>
    </location>
</feature>
<proteinExistence type="predicted"/>
<dbReference type="InterPro" id="IPR036871">
    <property type="entry name" value="PX_dom_sf"/>
</dbReference>
<evidence type="ECO:0000313" key="2">
    <source>
        <dbReference type="EMBL" id="CAE0758090.1"/>
    </source>
</evidence>
<sequence>MAALSAQLTAFHTASAEHNPFTVYVVTVKKGGQQWSVYRRYREWEELRIKLIQQLGSAPPMPPKQLFGRMRPEVIENRVLGLNHFLQLCLSTPIYASHRALEDFLTRQKNTPPEGLDPSLLEAPLDGAGTAAGNGSAGLQQQQLNDIVNAASQALISVSQEPPALDAAYLHERSRMYASAIAANPSMLPPGVKVDRRIPLAAPPASTDVSAGQVAAVASSVKAMLAAQPVSAEHTRSVKQAAAAASTAVARPLVNADLMAPVVLPL</sequence>
<name>A0A7S4B8R8_CHRCT</name>
<dbReference type="AlphaFoldDB" id="A0A7S4B8R8"/>
<dbReference type="PROSITE" id="PS50195">
    <property type="entry name" value="PX"/>
    <property type="match status" value="1"/>
</dbReference>
<reference evidence="2" key="1">
    <citation type="submission" date="2021-01" db="EMBL/GenBank/DDBJ databases">
        <authorList>
            <person name="Corre E."/>
            <person name="Pelletier E."/>
            <person name="Niang G."/>
            <person name="Scheremetjew M."/>
            <person name="Finn R."/>
            <person name="Kale V."/>
            <person name="Holt S."/>
            <person name="Cochrane G."/>
            <person name="Meng A."/>
            <person name="Brown T."/>
            <person name="Cohen L."/>
        </authorList>
    </citation>
    <scope>NUCLEOTIDE SEQUENCE</scope>
    <source>
        <strain evidence="2">CCMP645</strain>
    </source>
</reference>